<dbReference type="OrthoDB" id="526867at2"/>
<dbReference type="PANTHER" id="PTHR46361:SF3">
    <property type="entry name" value="ELECTRON CARRIER_ PROTEIN DISULFIDE OXIDOREDUCTASE"/>
    <property type="match status" value="1"/>
</dbReference>
<accession>A0A286U0Z6</accession>
<keyword evidence="3" id="KW-1185">Reference proteome</keyword>
<evidence type="ECO:0000259" key="1">
    <source>
        <dbReference type="Pfam" id="PF04784"/>
    </source>
</evidence>
<sequence>MKKFIKIFCLMFIITQHATSAERDNTLWNSYQEILNSAITVNTFSSIYGDFSHTSVDYDKIKNDSALQEKIVLQLKKLKTVTSPKWTKDKLAFWINAYNFFTIVDVVNNYPITGMKEIGWKNRHHEVDGVFYSLDDIEHNVIRPLSDPRIHFAINCASVGCPSLNAEVFNSNQIDMQLDIVVKNALKNPLHLRKVKDKLNTTPLFKWFSKDFETGGYEGVADFVNTFAPKRLKRVHHMEKKITYDWNLNTEQNVQKKMKELGTKFSELQLDSK</sequence>
<dbReference type="Pfam" id="PF04784">
    <property type="entry name" value="DUF547"/>
    <property type="match status" value="1"/>
</dbReference>
<organism evidence="2 3">
    <name type="scientific">Candidatus Scalindua japonica</name>
    <dbReference type="NCBI Taxonomy" id="1284222"/>
    <lineage>
        <taxon>Bacteria</taxon>
        <taxon>Pseudomonadati</taxon>
        <taxon>Planctomycetota</taxon>
        <taxon>Candidatus Brocadiia</taxon>
        <taxon>Candidatus Brocadiales</taxon>
        <taxon>Candidatus Scalinduaceae</taxon>
        <taxon>Candidatus Scalindua</taxon>
    </lineage>
</organism>
<dbReference type="EMBL" id="BAOS01000027">
    <property type="protein sequence ID" value="GAX61792.1"/>
    <property type="molecule type" value="Genomic_DNA"/>
</dbReference>
<name>A0A286U0Z6_9BACT</name>
<evidence type="ECO:0000313" key="3">
    <source>
        <dbReference type="Proteomes" id="UP000218542"/>
    </source>
</evidence>
<dbReference type="PANTHER" id="PTHR46361">
    <property type="entry name" value="ELECTRON CARRIER/ PROTEIN DISULFIDE OXIDOREDUCTASE"/>
    <property type="match status" value="1"/>
</dbReference>
<evidence type="ECO:0000313" key="2">
    <source>
        <dbReference type="EMBL" id="GAX61792.1"/>
    </source>
</evidence>
<comment type="caution">
    <text evidence="2">The sequence shown here is derived from an EMBL/GenBank/DDBJ whole genome shotgun (WGS) entry which is preliminary data.</text>
</comment>
<protein>
    <recommendedName>
        <fullName evidence="1">DUF547 domain-containing protein</fullName>
    </recommendedName>
</protein>
<feature type="domain" description="DUF547" evidence="1">
    <location>
        <begin position="88"/>
        <end position="180"/>
    </location>
</feature>
<reference evidence="3" key="1">
    <citation type="journal article" date="2017" name="Environ. Microbiol. Rep.">
        <title>Genetic Diversity of Marine Anaerobic Ammonium-Oxidizing Bacteria as Revealed by Genomic and Proteomic Analyses of 'Candidatus Scalindua japonica'.</title>
        <authorList>
            <person name="Oshiki M."/>
            <person name="Mizuto K."/>
            <person name="Kimura Z."/>
            <person name="Kindaichi T."/>
            <person name="Satoh H."/>
            <person name="Okabe S."/>
        </authorList>
    </citation>
    <scope>NUCLEOTIDE SEQUENCE [LARGE SCALE GENOMIC DNA]</scope>
    <source>
        <strain evidence="3">husup-a2</strain>
    </source>
</reference>
<gene>
    <name evidence="2" type="ORF">SCALIN_C27_0191</name>
</gene>
<dbReference type="AlphaFoldDB" id="A0A286U0Z6"/>
<proteinExistence type="predicted"/>
<dbReference type="InterPro" id="IPR006869">
    <property type="entry name" value="DUF547"/>
</dbReference>
<dbReference type="Proteomes" id="UP000218542">
    <property type="component" value="Unassembled WGS sequence"/>
</dbReference>